<name>A0ABD1Z2C0_9MARC</name>
<dbReference type="Proteomes" id="UP001605036">
    <property type="component" value="Unassembled WGS sequence"/>
</dbReference>
<protein>
    <submittedName>
        <fullName evidence="1">Uncharacterized protein</fullName>
    </submittedName>
</protein>
<dbReference type="SUPFAM" id="SSF57850">
    <property type="entry name" value="RING/U-box"/>
    <property type="match status" value="1"/>
</dbReference>
<keyword evidence="2" id="KW-1185">Reference proteome</keyword>
<sequence length="201" mass="23702">MELDDEIMRLESYLLEVREVKKRSLRVVEEIGNFTRTLETNLRFLKTNLPPVISRNALGSLANEVKEMNMVMVEALQQEKFKIVWTDKETRSKLESRRQKFEPSFQLAFIIMSLNDEKLQMLISYVESKTSQHKTTESTDIQKFFADVIAAVEQLQNAPVEQPQNEYQLEELMYDPIYMNDLMWDPVKASDGHTYDRWIIV</sequence>
<dbReference type="Gene3D" id="3.30.40.10">
    <property type="entry name" value="Zinc/RING finger domain, C3HC4 (zinc finger)"/>
    <property type="match status" value="1"/>
</dbReference>
<dbReference type="InterPro" id="IPR013083">
    <property type="entry name" value="Znf_RING/FYVE/PHD"/>
</dbReference>
<comment type="caution">
    <text evidence="1">The sequence shown here is derived from an EMBL/GenBank/DDBJ whole genome shotgun (WGS) entry which is preliminary data.</text>
</comment>
<proteinExistence type="predicted"/>
<evidence type="ECO:0000313" key="1">
    <source>
        <dbReference type="EMBL" id="KAL2641529.1"/>
    </source>
</evidence>
<accession>A0ABD1Z2C0</accession>
<dbReference type="EMBL" id="JBHFFA010000002">
    <property type="protein sequence ID" value="KAL2641529.1"/>
    <property type="molecule type" value="Genomic_DNA"/>
</dbReference>
<reference evidence="1 2" key="1">
    <citation type="submission" date="2024-09" db="EMBL/GenBank/DDBJ databases">
        <title>Chromosome-scale assembly of Riccia fluitans.</title>
        <authorList>
            <person name="Paukszto L."/>
            <person name="Sawicki J."/>
            <person name="Karawczyk K."/>
            <person name="Piernik-Szablinska J."/>
            <person name="Szczecinska M."/>
            <person name="Mazdziarz M."/>
        </authorList>
    </citation>
    <scope>NUCLEOTIDE SEQUENCE [LARGE SCALE GENOMIC DNA]</scope>
    <source>
        <strain evidence="1">Rf_01</strain>
        <tissue evidence="1">Aerial parts of the thallus</tissue>
    </source>
</reference>
<dbReference type="AlphaFoldDB" id="A0ABD1Z2C0"/>
<gene>
    <name evidence="1" type="ORF">R1flu_009116</name>
</gene>
<organism evidence="1 2">
    <name type="scientific">Riccia fluitans</name>
    <dbReference type="NCBI Taxonomy" id="41844"/>
    <lineage>
        <taxon>Eukaryota</taxon>
        <taxon>Viridiplantae</taxon>
        <taxon>Streptophyta</taxon>
        <taxon>Embryophyta</taxon>
        <taxon>Marchantiophyta</taxon>
        <taxon>Marchantiopsida</taxon>
        <taxon>Marchantiidae</taxon>
        <taxon>Marchantiales</taxon>
        <taxon>Ricciaceae</taxon>
        <taxon>Riccia</taxon>
    </lineage>
</organism>
<evidence type="ECO:0000313" key="2">
    <source>
        <dbReference type="Proteomes" id="UP001605036"/>
    </source>
</evidence>